<accession>A0A934VW85</accession>
<evidence type="ECO:0000313" key="2">
    <source>
        <dbReference type="EMBL" id="MBK1883025.1"/>
    </source>
</evidence>
<dbReference type="Proteomes" id="UP000603141">
    <property type="component" value="Unassembled WGS sequence"/>
</dbReference>
<organism evidence="2 3">
    <name type="scientific">Luteolibacter pohnpeiensis</name>
    <dbReference type="NCBI Taxonomy" id="454153"/>
    <lineage>
        <taxon>Bacteria</taxon>
        <taxon>Pseudomonadati</taxon>
        <taxon>Verrucomicrobiota</taxon>
        <taxon>Verrucomicrobiia</taxon>
        <taxon>Verrucomicrobiales</taxon>
        <taxon>Verrucomicrobiaceae</taxon>
        <taxon>Luteolibacter</taxon>
    </lineage>
</organism>
<feature type="chain" id="PRO_5037115593" description="Beta-xylosidase C-terminal Concanavalin A-like domain-containing protein" evidence="1">
    <location>
        <begin position="20"/>
        <end position="244"/>
    </location>
</feature>
<keyword evidence="3" id="KW-1185">Reference proteome</keyword>
<feature type="signal peptide" evidence="1">
    <location>
        <begin position="1"/>
        <end position="19"/>
    </location>
</feature>
<comment type="caution">
    <text evidence="2">The sequence shown here is derived from an EMBL/GenBank/DDBJ whole genome shotgun (WGS) entry which is preliminary data.</text>
</comment>
<reference evidence="2" key="1">
    <citation type="submission" date="2021-01" db="EMBL/GenBank/DDBJ databases">
        <title>Modified the classification status of verrucomicrobia.</title>
        <authorList>
            <person name="Feng X."/>
        </authorList>
    </citation>
    <scope>NUCLEOTIDE SEQUENCE</scope>
    <source>
        <strain evidence="2">KCTC 22041</strain>
    </source>
</reference>
<protein>
    <recommendedName>
        <fullName evidence="4">Beta-xylosidase C-terminal Concanavalin A-like domain-containing protein</fullName>
    </recommendedName>
</protein>
<evidence type="ECO:0008006" key="4">
    <source>
        <dbReference type="Google" id="ProtNLM"/>
    </source>
</evidence>
<evidence type="ECO:0000313" key="3">
    <source>
        <dbReference type="Proteomes" id="UP000603141"/>
    </source>
</evidence>
<gene>
    <name evidence="2" type="ORF">JIN85_11405</name>
</gene>
<dbReference type="Gene3D" id="2.60.120.200">
    <property type="match status" value="1"/>
</dbReference>
<sequence length="244" mass="25840">MTLRSILALGFLSSITLVAQESTSKRQVFPALVEPTAKVEGWGTSVNPELDCQFELKDGKLTISVPPTQISRDLAAEIGVVNAPRVLQPVKGDFSFTVRVEGNSKPDGGSTQQGRVSYTGAALILMADTDHVVTLARAAISSGGGKPNGYANFEIRSAGKLLQMGSGENPLPVEGPVFMKLERHGNEVRAAISVDGAMWKDLPAKKLPESWPEQSFVGVAAITTSASGFEPTFTQIRSGKSSNP</sequence>
<evidence type="ECO:0000256" key="1">
    <source>
        <dbReference type="SAM" id="SignalP"/>
    </source>
</evidence>
<dbReference type="AlphaFoldDB" id="A0A934VW85"/>
<keyword evidence="1" id="KW-0732">Signal</keyword>
<proteinExistence type="predicted"/>
<dbReference type="RefSeq" id="WP_200270731.1">
    <property type="nucleotide sequence ID" value="NZ_JAENIJ010000016.1"/>
</dbReference>
<dbReference type="EMBL" id="JAENIJ010000016">
    <property type="protein sequence ID" value="MBK1883025.1"/>
    <property type="molecule type" value="Genomic_DNA"/>
</dbReference>
<name>A0A934VW85_9BACT</name>